<name>A0A843WVD6_COLES</name>
<dbReference type="Proteomes" id="UP000652761">
    <property type="component" value="Unassembled WGS sequence"/>
</dbReference>
<gene>
    <name evidence="2" type="ORF">Taro_047109</name>
</gene>
<evidence type="ECO:0000256" key="1">
    <source>
        <dbReference type="SAM" id="MobiDB-lite"/>
    </source>
</evidence>
<keyword evidence="3" id="KW-1185">Reference proteome</keyword>
<dbReference type="AlphaFoldDB" id="A0A843WVD6"/>
<dbReference type="EMBL" id="NMUH01005989">
    <property type="protein sequence ID" value="MQM14179.1"/>
    <property type="molecule type" value="Genomic_DNA"/>
</dbReference>
<accession>A0A843WVD6</accession>
<evidence type="ECO:0000313" key="3">
    <source>
        <dbReference type="Proteomes" id="UP000652761"/>
    </source>
</evidence>
<reference evidence="2" key="1">
    <citation type="submission" date="2017-07" db="EMBL/GenBank/DDBJ databases">
        <title>Taro Niue Genome Assembly and Annotation.</title>
        <authorList>
            <person name="Atibalentja N."/>
            <person name="Keating K."/>
            <person name="Fields C.J."/>
        </authorList>
    </citation>
    <scope>NUCLEOTIDE SEQUENCE</scope>
    <source>
        <strain evidence="2">Niue_2</strain>
        <tissue evidence="2">Leaf</tissue>
    </source>
</reference>
<feature type="compositionally biased region" description="Basic and acidic residues" evidence="1">
    <location>
        <begin position="44"/>
        <end position="55"/>
    </location>
</feature>
<feature type="region of interest" description="Disordered" evidence="1">
    <location>
        <begin position="1"/>
        <end position="58"/>
    </location>
</feature>
<comment type="caution">
    <text evidence="2">The sequence shown here is derived from an EMBL/GenBank/DDBJ whole genome shotgun (WGS) entry which is preliminary data.</text>
</comment>
<feature type="compositionally biased region" description="Polar residues" evidence="1">
    <location>
        <begin position="1"/>
        <end position="15"/>
    </location>
</feature>
<protein>
    <submittedName>
        <fullName evidence="2">Uncharacterized protein</fullName>
    </submittedName>
</protein>
<organism evidence="2 3">
    <name type="scientific">Colocasia esculenta</name>
    <name type="common">Wild taro</name>
    <name type="synonym">Arum esculentum</name>
    <dbReference type="NCBI Taxonomy" id="4460"/>
    <lineage>
        <taxon>Eukaryota</taxon>
        <taxon>Viridiplantae</taxon>
        <taxon>Streptophyta</taxon>
        <taxon>Embryophyta</taxon>
        <taxon>Tracheophyta</taxon>
        <taxon>Spermatophyta</taxon>
        <taxon>Magnoliopsida</taxon>
        <taxon>Liliopsida</taxon>
        <taxon>Araceae</taxon>
        <taxon>Aroideae</taxon>
        <taxon>Colocasieae</taxon>
        <taxon>Colocasia</taxon>
    </lineage>
</organism>
<sequence length="191" mass="19739">MATQDVNDSTSNSTPAGCKDFPAIQANFLDDDSSSDQGGGGGVWRERGGEAERGGEWGGEAAEVWPSCCRVAAASLASTPCVLAKPPPPSAPSALARVADANAPLRVGVAPSTRRGGGGGWASYGAQMGTRAQQAPTCPFRVHSPLTHKGLTAHPTFSMAFDINGHTENKACNLCEIFRVTNKHSIKSSSN</sequence>
<evidence type="ECO:0000313" key="2">
    <source>
        <dbReference type="EMBL" id="MQM14179.1"/>
    </source>
</evidence>
<proteinExistence type="predicted"/>